<feature type="transmembrane region" description="Helical" evidence="10">
    <location>
        <begin position="171"/>
        <end position="194"/>
    </location>
</feature>
<feature type="transmembrane region" description="Helical" evidence="10">
    <location>
        <begin position="101"/>
        <end position="120"/>
    </location>
</feature>
<keyword evidence="6 10" id="KW-0812">Transmembrane</keyword>
<dbReference type="GO" id="GO:0030428">
    <property type="term" value="C:cell septum"/>
    <property type="evidence" value="ECO:0007669"/>
    <property type="project" value="TreeGrafter"/>
</dbReference>
<evidence type="ECO:0000256" key="9">
    <source>
        <dbReference type="ARBA" id="ARBA00046324"/>
    </source>
</evidence>
<dbReference type="GO" id="GO:0071555">
    <property type="term" value="P:cell wall organization"/>
    <property type="evidence" value="ECO:0007669"/>
    <property type="project" value="UniProtKB-KW"/>
</dbReference>
<dbReference type="GO" id="GO:0005886">
    <property type="term" value="C:plasma membrane"/>
    <property type="evidence" value="ECO:0007669"/>
    <property type="project" value="UniProtKB-SubCell"/>
</dbReference>
<dbReference type="PANTHER" id="PTHR22914">
    <property type="entry name" value="CHITIN SYNTHASE"/>
    <property type="match status" value="1"/>
</dbReference>
<gene>
    <name evidence="11" type="ORF">ACJ72_08278</name>
</gene>
<name>A0A1B7NKT9_9EURO</name>
<evidence type="ECO:0000256" key="10">
    <source>
        <dbReference type="RuleBase" id="RU366040"/>
    </source>
</evidence>
<reference evidence="11 12" key="1">
    <citation type="submission" date="2015-07" db="EMBL/GenBank/DDBJ databases">
        <title>Emmonsia species relationships and genome sequence.</title>
        <authorList>
            <person name="Cuomo C.A."/>
            <person name="Schwartz I.S."/>
            <person name="Kenyon C."/>
            <person name="de Hoog G.S."/>
            <person name="Govender N.P."/>
            <person name="Botha A."/>
            <person name="Moreno L."/>
            <person name="de Vries M."/>
            <person name="Munoz J.F."/>
            <person name="Stielow J.B."/>
        </authorList>
    </citation>
    <scope>NUCLEOTIDE SEQUENCE [LARGE SCALE GENOMIC DNA]</scope>
    <source>
        <strain evidence="11 12">CBS 136260</strain>
    </source>
</reference>
<dbReference type="Proteomes" id="UP000091918">
    <property type="component" value="Unassembled WGS sequence"/>
</dbReference>
<evidence type="ECO:0000256" key="4">
    <source>
        <dbReference type="ARBA" id="ARBA00022676"/>
    </source>
</evidence>
<dbReference type="EMBL" id="LGUA01002555">
    <property type="protein sequence ID" value="OAX77424.1"/>
    <property type="molecule type" value="Genomic_DNA"/>
</dbReference>
<dbReference type="STRING" id="1658172.A0A1B7NKT9"/>
<proteinExistence type="inferred from homology"/>
<evidence type="ECO:0000256" key="8">
    <source>
        <dbReference type="ARBA" id="ARBA00023316"/>
    </source>
</evidence>
<comment type="similarity">
    <text evidence="9">Belongs to the chitin synthase family. Class I subfamily.</text>
</comment>
<feature type="transmembrane region" description="Helical" evidence="10">
    <location>
        <begin position="214"/>
        <end position="236"/>
    </location>
</feature>
<dbReference type="EC" id="2.4.1.16" evidence="2 10"/>
<evidence type="ECO:0000313" key="12">
    <source>
        <dbReference type="Proteomes" id="UP000091918"/>
    </source>
</evidence>
<evidence type="ECO:0000256" key="7">
    <source>
        <dbReference type="ARBA" id="ARBA00023136"/>
    </source>
</evidence>
<dbReference type="InterPro" id="IPR004835">
    <property type="entry name" value="Chitin_synth"/>
</dbReference>
<evidence type="ECO:0000256" key="3">
    <source>
        <dbReference type="ARBA" id="ARBA00022475"/>
    </source>
</evidence>
<comment type="subcellular location">
    <subcellularLocation>
        <location evidence="1 10">Cell membrane</location>
        <topology evidence="1 10">Multi-pass membrane protein</topology>
    </subcellularLocation>
</comment>
<feature type="transmembrane region" description="Helical" evidence="10">
    <location>
        <begin position="61"/>
        <end position="80"/>
    </location>
</feature>
<dbReference type="Pfam" id="PF01644">
    <property type="entry name" value="Chitin_synth_1"/>
    <property type="match status" value="1"/>
</dbReference>
<keyword evidence="5 10" id="KW-0808">Transferase</keyword>
<feature type="transmembrane region" description="Helical" evidence="10">
    <location>
        <begin position="140"/>
        <end position="159"/>
    </location>
</feature>
<organism evidence="11 12">
    <name type="scientific">Emergomyces africanus</name>
    <dbReference type="NCBI Taxonomy" id="1955775"/>
    <lineage>
        <taxon>Eukaryota</taxon>
        <taxon>Fungi</taxon>
        <taxon>Dikarya</taxon>
        <taxon>Ascomycota</taxon>
        <taxon>Pezizomycotina</taxon>
        <taxon>Eurotiomycetes</taxon>
        <taxon>Eurotiomycetidae</taxon>
        <taxon>Onygenales</taxon>
        <taxon>Ajellomycetaceae</taxon>
        <taxon>Emergomyces</taxon>
    </lineage>
</organism>
<keyword evidence="8 10" id="KW-0961">Cell wall biogenesis/degradation</keyword>
<evidence type="ECO:0000256" key="5">
    <source>
        <dbReference type="ARBA" id="ARBA00022679"/>
    </source>
</evidence>
<dbReference type="AlphaFoldDB" id="A0A1B7NKT9"/>
<comment type="function">
    <text evidence="10">Polymerizes chitin, a structural polymer of the cell wall and septum, by transferring the sugar moiety of UDP-GlcNAc to the non-reducing end of the growing chitin polymer.</text>
</comment>
<dbReference type="GO" id="GO:0004100">
    <property type="term" value="F:chitin synthase activity"/>
    <property type="evidence" value="ECO:0007669"/>
    <property type="project" value="UniProtKB-EC"/>
</dbReference>
<accession>A0A1B7NKT9</accession>
<evidence type="ECO:0000313" key="11">
    <source>
        <dbReference type="EMBL" id="OAX77424.1"/>
    </source>
</evidence>
<evidence type="ECO:0000256" key="6">
    <source>
        <dbReference type="ARBA" id="ARBA00022692"/>
    </source>
</evidence>
<dbReference type="OrthoDB" id="26569at2759"/>
<feature type="transmembrane region" description="Helical" evidence="10">
    <location>
        <begin position="385"/>
        <end position="406"/>
    </location>
</feature>
<sequence>MHGANAGIFTANMYLAEDRILCFELVAKRNCQWILQYVKSSTGETDVPDRMAEFILQRRRWLNGSFFAAVYSIAHFYQIFRSNHSATRKFMLLIEFIYQTINMLFAWFAIGNFFLVFHILTKSLGAENLLGEAGRILGVVFEWLYLATLMTSFILALGNRPQGSNKFYMTMVYFWIGIMIYLTFAAIFITVKSIQAETSDGDFSFSSIFSNHQFFSMIVSLMSTYVLWIVASLLFFDPWHMVTCFLQYILLTPTYINVLNIYAFCNTHDITWGTKGDDKAEKLPSATLKPSGKVDVSIPQDDGDLNAQYEAELAKFASKAPKEVRNFSEEDKQEDYYRGFRSAVVLVWIFCNFALAALVLSAAGLERINPDDTKGQQRSTIYMAVVLWSVAGLSLFRFIGALWFLIARLFRGV</sequence>
<keyword evidence="4 10" id="KW-0328">Glycosyltransferase</keyword>
<feature type="transmembrane region" description="Helical" evidence="10">
    <location>
        <begin position="343"/>
        <end position="365"/>
    </location>
</feature>
<keyword evidence="12" id="KW-1185">Reference proteome</keyword>
<evidence type="ECO:0000256" key="1">
    <source>
        <dbReference type="ARBA" id="ARBA00004651"/>
    </source>
</evidence>
<dbReference type="GO" id="GO:0006031">
    <property type="term" value="P:chitin biosynthetic process"/>
    <property type="evidence" value="ECO:0007669"/>
    <property type="project" value="TreeGrafter"/>
</dbReference>
<comment type="catalytic activity">
    <reaction evidence="10">
        <text>[(1-&gt;4)-N-acetyl-beta-D-glucosaminyl](n) + UDP-N-acetyl-alpha-D-glucosamine = [(1-&gt;4)-N-acetyl-beta-D-glucosaminyl](n+1) + UDP + H(+)</text>
        <dbReference type="Rhea" id="RHEA:16637"/>
        <dbReference type="Rhea" id="RHEA-COMP:9593"/>
        <dbReference type="Rhea" id="RHEA-COMP:9595"/>
        <dbReference type="ChEBI" id="CHEBI:15378"/>
        <dbReference type="ChEBI" id="CHEBI:17029"/>
        <dbReference type="ChEBI" id="CHEBI:57705"/>
        <dbReference type="ChEBI" id="CHEBI:58223"/>
        <dbReference type="EC" id="2.4.1.16"/>
    </reaction>
</comment>
<dbReference type="PANTHER" id="PTHR22914:SF9">
    <property type="entry name" value="CHITIN SYNTHASE 1"/>
    <property type="match status" value="1"/>
</dbReference>
<keyword evidence="10" id="KW-1133">Transmembrane helix</keyword>
<keyword evidence="3 10" id="KW-1003">Cell membrane</keyword>
<keyword evidence="7 10" id="KW-0472">Membrane</keyword>
<protein>
    <recommendedName>
        <fullName evidence="2 10">Chitin synthase</fullName>
        <ecNumber evidence="2 10">2.4.1.16</ecNumber>
    </recommendedName>
</protein>
<evidence type="ECO:0000256" key="2">
    <source>
        <dbReference type="ARBA" id="ARBA00012543"/>
    </source>
</evidence>
<comment type="caution">
    <text evidence="11">The sequence shown here is derived from an EMBL/GenBank/DDBJ whole genome shotgun (WGS) entry which is preliminary data.</text>
</comment>